<dbReference type="Gene3D" id="1.10.287.950">
    <property type="entry name" value="Methyl-accepting chemotaxis protein"/>
    <property type="match status" value="1"/>
</dbReference>
<evidence type="ECO:0000256" key="2">
    <source>
        <dbReference type="PROSITE-ProRule" id="PRU00284"/>
    </source>
</evidence>
<feature type="domain" description="PAS" evidence="4">
    <location>
        <begin position="276"/>
        <end position="302"/>
    </location>
</feature>
<dbReference type="RefSeq" id="WP_228073531.1">
    <property type="nucleotide sequence ID" value="NZ_CP061205.1"/>
</dbReference>
<feature type="domain" description="PAC" evidence="5">
    <location>
        <begin position="331"/>
        <end position="383"/>
    </location>
</feature>
<evidence type="ECO:0000256" key="1">
    <source>
        <dbReference type="ARBA" id="ARBA00029447"/>
    </source>
</evidence>
<dbReference type="SUPFAM" id="SSF58104">
    <property type="entry name" value="Methyl-accepting chemotaxis protein (MCP) signaling domain"/>
    <property type="match status" value="1"/>
</dbReference>
<dbReference type="SMART" id="SM00086">
    <property type="entry name" value="PAC"/>
    <property type="match status" value="3"/>
</dbReference>
<comment type="caution">
    <text evidence="7">The sequence shown here is derived from an EMBL/GenBank/DDBJ whole genome shotgun (WGS) entry which is preliminary data.</text>
</comment>
<dbReference type="InterPro" id="IPR004090">
    <property type="entry name" value="Chemotax_Me-accpt_rcpt"/>
</dbReference>
<organism evidence="7 8">
    <name type="scientific">Kordiimonas pumila</name>
    <dbReference type="NCBI Taxonomy" id="2161677"/>
    <lineage>
        <taxon>Bacteria</taxon>
        <taxon>Pseudomonadati</taxon>
        <taxon>Pseudomonadota</taxon>
        <taxon>Alphaproteobacteria</taxon>
        <taxon>Kordiimonadales</taxon>
        <taxon>Kordiimonadaceae</taxon>
        <taxon>Kordiimonas</taxon>
    </lineage>
</organism>
<evidence type="ECO:0000313" key="7">
    <source>
        <dbReference type="EMBL" id="MFC3053169.1"/>
    </source>
</evidence>
<dbReference type="InterPro" id="IPR004089">
    <property type="entry name" value="MCPsignal_dom"/>
</dbReference>
<keyword evidence="8" id="KW-1185">Reference proteome</keyword>
<dbReference type="SMART" id="SM00091">
    <property type="entry name" value="PAS"/>
    <property type="match status" value="3"/>
</dbReference>
<evidence type="ECO:0000313" key="8">
    <source>
        <dbReference type="Proteomes" id="UP001595444"/>
    </source>
</evidence>
<dbReference type="SUPFAM" id="SSF55785">
    <property type="entry name" value="PYP-like sensor domain (PAS domain)"/>
    <property type="match status" value="3"/>
</dbReference>
<dbReference type="PRINTS" id="PR00260">
    <property type="entry name" value="CHEMTRNSDUCR"/>
</dbReference>
<dbReference type="InterPro" id="IPR000727">
    <property type="entry name" value="T_SNARE_dom"/>
</dbReference>
<dbReference type="Pfam" id="PF00015">
    <property type="entry name" value="MCPsignal"/>
    <property type="match status" value="1"/>
</dbReference>
<evidence type="ECO:0000259" key="6">
    <source>
        <dbReference type="PROSITE" id="PS50192"/>
    </source>
</evidence>
<evidence type="ECO:0000259" key="3">
    <source>
        <dbReference type="PROSITE" id="PS50111"/>
    </source>
</evidence>
<dbReference type="InterPro" id="IPR050903">
    <property type="entry name" value="Bact_Chemotaxis_MeTrfase"/>
</dbReference>
<dbReference type="Proteomes" id="UP001595444">
    <property type="component" value="Unassembled WGS sequence"/>
</dbReference>
<evidence type="ECO:0000259" key="5">
    <source>
        <dbReference type="PROSITE" id="PS50113"/>
    </source>
</evidence>
<feature type="domain" description="PAC" evidence="5">
    <location>
        <begin position="209"/>
        <end position="261"/>
    </location>
</feature>
<comment type="similarity">
    <text evidence="1">Belongs to the methyl-accepting chemotaxis (MCP) protein family.</text>
</comment>
<dbReference type="InterPro" id="IPR013655">
    <property type="entry name" value="PAS_fold_3"/>
</dbReference>
<dbReference type="InterPro" id="IPR001610">
    <property type="entry name" value="PAC"/>
</dbReference>
<feature type="domain" description="PAS" evidence="4">
    <location>
        <begin position="150"/>
        <end position="180"/>
    </location>
</feature>
<proteinExistence type="inferred from homology"/>
<feature type="domain" description="T-SNARE coiled-coil homology" evidence="6">
    <location>
        <begin position="536"/>
        <end position="598"/>
    </location>
</feature>
<reference evidence="8" key="1">
    <citation type="journal article" date="2019" name="Int. J. Syst. Evol. Microbiol.">
        <title>The Global Catalogue of Microorganisms (GCM) 10K type strain sequencing project: providing services to taxonomists for standard genome sequencing and annotation.</title>
        <authorList>
            <consortium name="The Broad Institute Genomics Platform"/>
            <consortium name="The Broad Institute Genome Sequencing Center for Infectious Disease"/>
            <person name="Wu L."/>
            <person name="Ma J."/>
        </authorList>
    </citation>
    <scope>NUCLEOTIDE SEQUENCE [LARGE SCALE GENOMIC DNA]</scope>
    <source>
        <strain evidence="8">KCTC 62164</strain>
    </source>
</reference>
<evidence type="ECO:0000259" key="4">
    <source>
        <dbReference type="PROSITE" id="PS50112"/>
    </source>
</evidence>
<dbReference type="PANTHER" id="PTHR24422:SF10">
    <property type="entry name" value="CHEMOTAXIS PROTEIN METHYLTRANSFERASE 2"/>
    <property type="match status" value="1"/>
</dbReference>
<dbReference type="SMART" id="SM00283">
    <property type="entry name" value="MA"/>
    <property type="match status" value="1"/>
</dbReference>
<sequence>MLDILRSASSANKKTDAVLDALSRSQAMIEFTVDGIILNANQVFLDVFGYKLEELKDRHHGLFVEKAYLEDPAYKAFWAALKRGEPQSATFKRLTKCGAPLWLQAIYVPVFGRGGAVNKVVKFATDITSTQAMSVDAGGKLAALNKAWAVIEFELDGTIITANDNFLRAVGYSLDEVKGRHHSLFVDKGYSQTAEYQDFWQTLRSGHYFSSEYNRIAKGGRSVWLQASYNPIFDHDGKPVKVVKFAVDITEQKLKSAEFEGKVEALDKAQASIEFNPDGTIITANDNFLKAVGYSLDEVRGKHHSMFVEASYSQTEAYQEFWETLRGGKYLSGEYKRSGKGGKEVWLQATYNPIIGPDGKPFKVVKFASNITDMVKVRAEQERVAALVDQNLAKILDIIVNVNSKTRTAVGASEQTDMVVQTVASAAEELNVSIQEIAQSVSYARTSAEKTFGETEAAGKSTHELTVAAEAMNKIVTLIDDIASQINLLALNATIESARAGEAGKGFAVVASEVKNLANQVGQATNQISDEIARMQNVSSEVVDRLGAIKHAVSELQDSVVGIASAVEEQSSVSNEISGNMQTASGAVAEVSQSLTELSGDVAEANTQAQESIDLYRSLQR</sequence>
<accession>A0ABV7D860</accession>
<dbReference type="PROSITE" id="PS50111">
    <property type="entry name" value="CHEMOTAXIS_TRANSDUC_2"/>
    <property type="match status" value="1"/>
</dbReference>
<dbReference type="InterPro" id="IPR000700">
    <property type="entry name" value="PAS-assoc_C"/>
</dbReference>
<feature type="domain" description="Methyl-accepting transducer" evidence="3">
    <location>
        <begin position="384"/>
        <end position="610"/>
    </location>
</feature>
<dbReference type="Pfam" id="PF08447">
    <property type="entry name" value="PAS_3"/>
    <property type="match status" value="3"/>
</dbReference>
<dbReference type="InterPro" id="IPR035965">
    <property type="entry name" value="PAS-like_dom_sf"/>
</dbReference>
<dbReference type="CDD" id="cd00130">
    <property type="entry name" value="PAS"/>
    <property type="match status" value="3"/>
</dbReference>
<dbReference type="PROSITE" id="PS50192">
    <property type="entry name" value="T_SNARE"/>
    <property type="match status" value="1"/>
</dbReference>
<dbReference type="Gene3D" id="3.30.450.20">
    <property type="entry name" value="PAS domain"/>
    <property type="match status" value="3"/>
</dbReference>
<dbReference type="NCBIfam" id="TIGR00229">
    <property type="entry name" value="sensory_box"/>
    <property type="match status" value="3"/>
</dbReference>
<dbReference type="InterPro" id="IPR000014">
    <property type="entry name" value="PAS"/>
</dbReference>
<dbReference type="EMBL" id="JBHRSL010000010">
    <property type="protein sequence ID" value="MFC3053169.1"/>
    <property type="molecule type" value="Genomic_DNA"/>
</dbReference>
<dbReference type="PROSITE" id="PS50112">
    <property type="entry name" value="PAS"/>
    <property type="match status" value="2"/>
</dbReference>
<keyword evidence="2" id="KW-0807">Transducer</keyword>
<dbReference type="PROSITE" id="PS50113">
    <property type="entry name" value="PAC"/>
    <property type="match status" value="2"/>
</dbReference>
<dbReference type="PANTHER" id="PTHR24422">
    <property type="entry name" value="CHEMOTAXIS PROTEIN METHYLTRANSFERASE"/>
    <property type="match status" value="1"/>
</dbReference>
<protein>
    <submittedName>
        <fullName evidence="7">PAS domain S-box protein</fullName>
    </submittedName>
</protein>
<name>A0ABV7D860_9PROT</name>
<gene>
    <name evidence="7" type="ORF">ACFOKA_14745</name>
</gene>